<evidence type="ECO:0000313" key="8">
    <source>
        <dbReference type="EMBL" id="KAJ6442822.1"/>
    </source>
</evidence>
<comment type="caution">
    <text evidence="8">The sequence shown here is derived from an EMBL/GenBank/DDBJ whole genome shotgun (WGS) entry which is preliminary data.</text>
</comment>
<dbReference type="InterPro" id="IPR012312">
    <property type="entry name" value="Hemerythrin-like"/>
</dbReference>
<evidence type="ECO:0000256" key="5">
    <source>
        <dbReference type="SAM" id="MobiDB-lite"/>
    </source>
</evidence>
<keyword evidence="3 6" id="KW-1133">Transmembrane helix</keyword>
<keyword evidence="2 6" id="KW-0812">Transmembrane</keyword>
<name>A0AB34FUM7_9HYPO</name>
<feature type="domain" description="Hemerythrin-like" evidence="7">
    <location>
        <begin position="489"/>
        <end position="617"/>
    </location>
</feature>
<evidence type="ECO:0000259" key="7">
    <source>
        <dbReference type="Pfam" id="PF01814"/>
    </source>
</evidence>
<feature type="compositionally biased region" description="Acidic residues" evidence="5">
    <location>
        <begin position="210"/>
        <end position="226"/>
    </location>
</feature>
<dbReference type="AlphaFoldDB" id="A0AB34FUM7"/>
<dbReference type="GO" id="GO:0005385">
    <property type="term" value="F:zinc ion transmembrane transporter activity"/>
    <property type="evidence" value="ECO:0007669"/>
    <property type="project" value="TreeGrafter"/>
</dbReference>
<accession>A0AB34FUM7</accession>
<feature type="transmembrane region" description="Helical" evidence="6">
    <location>
        <begin position="20"/>
        <end position="44"/>
    </location>
</feature>
<dbReference type="PANTHER" id="PTHR11040:SF60">
    <property type="entry name" value="FAMILY ZINC TRANSPORTER, PUTATIVE (AFU_ORTHOLOGUE AFUA_8G04010)-RELATED"/>
    <property type="match status" value="1"/>
</dbReference>
<dbReference type="Proteomes" id="UP001163105">
    <property type="component" value="Unassembled WGS sequence"/>
</dbReference>
<dbReference type="PANTHER" id="PTHR11040">
    <property type="entry name" value="ZINC/IRON TRANSPORTER"/>
    <property type="match status" value="1"/>
</dbReference>
<feature type="transmembrane region" description="Helical" evidence="6">
    <location>
        <begin position="100"/>
        <end position="119"/>
    </location>
</feature>
<feature type="transmembrane region" description="Helical" evidence="6">
    <location>
        <begin position="56"/>
        <end position="80"/>
    </location>
</feature>
<reference evidence="8" key="1">
    <citation type="submission" date="2023-01" db="EMBL/GenBank/DDBJ databases">
        <title>The growth and conidiation of Purpureocillium lavendulum are regulated by nitrogen source and histone H3K14 acetylation.</title>
        <authorList>
            <person name="Tang P."/>
            <person name="Han J."/>
            <person name="Zhang C."/>
            <person name="Tang P."/>
            <person name="Qi F."/>
            <person name="Zhang K."/>
            <person name="Liang L."/>
        </authorList>
    </citation>
    <scope>NUCLEOTIDE SEQUENCE</scope>
    <source>
        <strain evidence="8">YMF1.00683</strain>
    </source>
</reference>
<comment type="subcellular location">
    <subcellularLocation>
        <location evidence="1">Membrane</location>
        <topology evidence="1">Multi-pass membrane protein</topology>
    </subcellularLocation>
</comment>
<gene>
    <name evidence="8" type="ORF">O9K51_03997</name>
</gene>
<dbReference type="Pfam" id="PF01814">
    <property type="entry name" value="Hemerythrin"/>
    <property type="match status" value="1"/>
</dbReference>
<evidence type="ECO:0000256" key="4">
    <source>
        <dbReference type="ARBA" id="ARBA00023136"/>
    </source>
</evidence>
<dbReference type="Gene3D" id="1.20.120.520">
    <property type="entry name" value="nmb1532 protein domain like"/>
    <property type="match status" value="1"/>
</dbReference>
<proteinExistence type="predicted"/>
<dbReference type="GO" id="GO:0005886">
    <property type="term" value="C:plasma membrane"/>
    <property type="evidence" value="ECO:0007669"/>
    <property type="project" value="TreeGrafter"/>
</dbReference>
<evidence type="ECO:0000313" key="9">
    <source>
        <dbReference type="Proteomes" id="UP001163105"/>
    </source>
</evidence>
<dbReference type="Pfam" id="PF02535">
    <property type="entry name" value="Zip"/>
    <property type="match status" value="1"/>
</dbReference>
<evidence type="ECO:0000256" key="1">
    <source>
        <dbReference type="ARBA" id="ARBA00004141"/>
    </source>
</evidence>
<protein>
    <submittedName>
        <fullName evidence="8">Maintenance of telomere capping protein 1</fullName>
    </submittedName>
</protein>
<evidence type="ECO:0000256" key="6">
    <source>
        <dbReference type="SAM" id="Phobius"/>
    </source>
</evidence>
<dbReference type="CDD" id="cd12108">
    <property type="entry name" value="Hr-like"/>
    <property type="match status" value="1"/>
</dbReference>
<feature type="transmembrane region" description="Helical" evidence="6">
    <location>
        <begin position="331"/>
        <end position="351"/>
    </location>
</feature>
<dbReference type="EMBL" id="JAQHRD010000003">
    <property type="protein sequence ID" value="KAJ6442822.1"/>
    <property type="molecule type" value="Genomic_DNA"/>
</dbReference>
<feature type="transmembrane region" description="Helical" evidence="6">
    <location>
        <begin position="408"/>
        <end position="433"/>
    </location>
</feature>
<feature type="transmembrane region" description="Helical" evidence="6">
    <location>
        <begin position="363"/>
        <end position="387"/>
    </location>
</feature>
<evidence type="ECO:0000256" key="3">
    <source>
        <dbReference type="ARBA" id="ARBA00022989"/>
    </source>
</evidence>
<keyword evidence="9" id="KW-1185">Reference proteome</keyword>
<feature type="transmembrane region" description="Helical" evidence="6">
    <location>
        <begin position="271"/>
        <end position="290"/>
    </location>
</feature>
<keyword evidence="4 6" id="KW-0472">Membrane</keyword>
<feature type="region of interest" description="Disordered" evidence="5">
    <location>
        <begin position="129"/>
        <end position="262"/>
    </location>
</feature>
<feature type="transmembrane region" description="Helical" evidence="6">
    <location>
        <begin position="296"/>
        <end position="319"/>
    </location>
</feature>
<feature type="compositionally biased region" description="Basic and acidic residues" evidence="5">
    <location>
        <begin position="719"/>
        <end position="742"/>
    </location>
</feature>
<sequence>MVDEGEKPKCGSRQSGWYDTVAHIFALLLILTLSTLACGLPLISRRTTTGKRQRTIIFYCQHVGTGVLLATAFVHLLPTAFESLTDPCLPHFFSKGYKPLPGLVAMVSAIIVVGVESYLTARGAGHSHSHAHGLFDESDEASSSDGHFHDVDLNDDNAGSQSVARARGHPPADISLDDMEATQGLVAGVSPLPESTPVATPRIRKSTDREFDDGDSDLELDMDELDPAPANDARNGPYASLKPNGLTRRDTDSGLPPQTPEEQQRQLLQCLLLEAGILFHSVFIGMAISVATGPAFIVFLVAISFHQSFEGLALGSRIAAIQFPRGSIRPWLMVLAYGVTTPLGQAIGLAVHTMYDPASMGGLLVVGFMNAISSGLLLYAGLVQLLAEDFLTEKSYKVLKGRKRLHAYLAVCGGAVLMALVWFSLLVTTAAFWGTAVVKRSPYSYETTPPVRQWADHPMKLVSVPTALTPQQQAAGAKDDLLTTAAQHMALVHNSLIRGYNSIFLQAPHVAGHDDGEEDLAAHFVGYAQTWVKFLKGHHDDEEAVLFPEMVSMLQDETLWTDMYKEHESFLGDLDALDAHLTHLSANASAYQPGPLLKLLDALRAPVEQHLHHEVTLLASLATHPRAPARDSFSGAVAAETLRAWGKNSVRGPLDVVPFFLLNADRDADGGRWAAWPPMPRAVRWALVNAAGAVHGGRWRFASCDAAGRPRELFAVQRAADRRRREQEGMGKDGDDKGKAEL</sequence>
<evidence type="ECO:0000256" key="2">
    <source>
        <dbReference type="ARBA" id="ARBA00022692"/>
    </source>
</evidence>
<feature type="region of interest" description="Disordered" evidence="5">
    <location>
        <begin position="717"/>
        <end position="742"/>
    </location>
</feature>
<dbReference type="InterPro" id="IPR003689">
    <property type="entry name" value="ZIP"/>
</dbReference>
<organism evidence="8 9">
    <name type="scientific">Purpureocillium lavendulum</name>
    <dbReference type="NCBI Taxonomy" id="1247861"/>
    <lineage>
        <taxon>Eukaryota</taxon>
        <taxon>Fungi</taxon>
        <taxon>Dikarya</taxon>
        <taxon>Ascomycota</taxon>
        <taxon>Pezizomycotina</taxon>
        <taxon>Sordariomycetes</taxon>
        <taxon>Hypocreomycetidae</taxon>
        <taxon>Hypocreales</taxon>
        <taxon>Ophiocordycipitaceae</taxon>
        <taxon>Purpureocillium</taxon>
    </lineage>
</organism>